<name>A0ABQ9I6Y6_9NEOP</name>
<evidence type="ECO:0000313" key="2">
    <source>
        <dbReference type="EMBL" id="KAJ8892412.1"/>
    </source>
</evidence>
<feature type="region of interest" description="Disordered" evidence="1">
    <location>
        <begin position="350"/>
        <end position="369"/>
    </location>
</feature>
<evidence type="ECO:0008006" key="4">
    <source>
        <dbReference type="Google" id="ProtNLM"/>
    </source>
</evidence>
<comment type="caution">
    <text evidence="2">The sequence shown here is derived from an EMBL/GenBank/DDBJ whole genome shotgun (WGS) entry which is preliminary data.</text>
</comment>
<dbReference type="SUPFAM" id="SSF56672">
    <property type="entry name" value="DNA/RNA polymerases"/>
    <property type="match status" value="1"/>
</dbReference>
<dbReference type="InterPro" id="IPR043502">
    <property type="entry name" value="DNA/RNA_pol_sf"/>
</dbReference>
<evidence type="ECO:0000256" key="1">
    <source>
        <dbReference type="SAM" id="MobiDB-lite"/>
    </source>
</evidence>
<sequence length="1222" mass="140642">MSEESIPSLFGDNIDDDADYNSKQDDSASNDSSEEGGVQEGGGAEGALEPPAKRRKHPGVGYKTRAAESYTNFCVTNYSNCFVPSMDLVRYGLMFSMRRIKLRLWINMSTTMVRKRTAMRAVFSKSYKLLDLLNEENPDVISIETHFRVLKDRQNELRNVDQEKYDNLLLDEEQGSEDALIKEMESVDKYNLKYYELRAHVDRLKHKTSVSEYTVRDVLQNRFGRKDLFIEYYTREMLKLVVDNQGMQLSTLHDRLETQLRALESLRVAADNYAAILFPLIESCLPVEILKNWQRSTSILTKTLKKQMDSLMTFLKAEIEGEEHVSLTHSKPERDNLKVAKRNVKFKIEEPPKPTACSKDEPGSEETNLDRRKQILSNAKRCFACAKTWHSAQKCTAKCVICQGRHIPLLCPKVGGEWSSEGKRRPMLKLKTENKLLLPSTVNSLTVHCNSQAYLQTLTVYVRNGDIVRKARTLIYSGSQCAYISDNLVKEIEYLPLREESILHSLFGGSSIGLTKHKCFQVQLVSLNHDNTRYFETLKQKIIAATIPSVTVDCTMVDELHNHTIQLAKDSDSLVELLMGADIADKLWTGRRNVLSLGLIVMETVFGWTVMGKRNVSEITEHNTFKRHTSRYCGPMEAKDYRNHLPTNRELALGRVNRTTKKLSMNKGLFSDYSLILESWLSEEIIEEAKDKKELYLIELIPAILCKFREKSIGLAADIKKAFLQISLHPDDCDYLKFFWWKENHPEVLRHTRVVFGITSSPFLLGTVQDFHLTHFEKISDDISTALSMAQRIFDPIGTTIPATFYLKLLVQCLWEQKVDWDKTLKDDMQRPFENWLRSIPRLKEICINRFFGKQTKTSVNIFCNASCKAYAAVIFVCCEYNGKVKLELLQAKARVAPLKGLTVSLLELLATTIGTRLAKAVLDNLEWTDIPIYFWTDSTTVIAWIQRQEEWSVFVRNQIKEVRELTKPSDIFRDNLTLLTCLLEKLKKTSQLSLEEVERAEQTVVRLVQEELFVSPVDDQPSALQPFKDSHGLIWLNTKITEQKKRYSCIQDISGSANKASCCGTQQIGSFNFAINDNTKRNSKRGVFVPNDWTDIIVQSNRKFFAKNMIDDNFFALDEIQPLFVKSVTGIQNMQWLQYRKNEPWTLFYKTTFFEDMPFSKYSMLTKTITGRVPKELPSLMSKRNKKKVKVAKHKDLLDLLHFVSPVHHTFYRSLDYKGKP</sequence>
<dbReference type="Pfam" id="PF05380">
    <property type="entry name" value="Peptidase_A17"/>
    <property type="match status" value="1"/>
</dbReference>
<organism evidence="2 3">
    <name type="scientific">Dryococelus australis</name>
    <dbReference type="NCBI Taxonomy" id="614101"/>
    <lineage>
        <taxon>Eukaryota</taxon>
        <taxon>Metazoa</taxon>
        <taxon>Ecdysozoa</taxon>
        <taxon>Arthropoda</taxon>
        <taxon>Hexapoda</taxon>
        <taxon>Insecta</taxon>
        <taxon>Pterygota</taxon>
        <taxon>Neoptera</taxon>
        <taxon>Polyneoptera</taxon>
        <taxon>Phasmatodea</taxon>
        <taxon>Verophasmatodea</taxon>
        <taxon>Anareolatae</taxon>
        <taxon>Phasmatidae</taxon>
        <taxon>Eurycanthinae</taxon>
        <taxon>Dryococelus</taxon>
    </lineage>
</organism>
<dbReference type="InterPro" id="IPR005312">
    <property type="entry name" value="DUF1759"/>
</dbReference>
<proteinExistence type="predicted"/>
<dbReference type="Proteomes" id="UP001159363">
    <property type="component" value="Chromosome 2"/>
</dbReference>
<keyword evidence="3" id="KW-1185">Reference proteome</keyword>
<protein>
    <recommendedName>
        <fullName evidence="4">Peptidase aspartic putative domain-containing protein</fullName>
    </recommendedName>
</protein>
<dbReference type="Pfam" id="PF03564">
    <property type="entry name" value="DUF1759"/>
    <property type="match status" value="1"/>
</dbReference>
<gene>
    <name evidence="2" type="ORF">PR048_004992</name>
</gene>
<evidence type="ECO:0000313" key="3">
    <source>
        <dbReference type="Proteomes" id="UP001159363"/>
    </source>
</evidence>
<reference evidence="2 3" key="1">
    <citation type="submission" date="2023-02" db="EMBL/GenBank/DDBJ databases">
        <title>LHISI_Scaffold_Assembly.</title>
        <authorList>
            <person name="Stuart O.P."/>
            <person name="Cleave R."/>
            <person name="Magrath M.J.L."/>
            <person name="Mikheyev A.S."/>
        </authorList>
    </citation>
    <scope>NUCLEOTIDE SEQUENCE [LARGE SCALE GENOMIC DNA]</scope>
    <source>
        <strain evidence="2">Daus_M_001</strain>
        <tissue evidence="2">Leg muscle</tissue>
    </source>
</reference>
<dbReference type="InterPro" id="IPR008042">
    <property type="entry name" value="Retrotrans_Pao"/>
</dbReference>
<accession>A0ABQ9I6Y6</accession>
<feature type="region of interest" description="Disordered" evidence="1">
    <location>
        <begin position="1"/>
        <end position="60"/>
    </location>
</feature>
<dbReference type="EMBL" id="JARBHB010000002">
    <property type="protein sequence ID" value="KAJ8892412.1"/>
    <property type="molecule type" value="Genomic_DNA"/>
</dbReference>
<dbReference type="PANTHER" id="PTHR47331">
    <property type="entry name" value="PHD-TYPE DOMAIN-CONTAINING PROTEIN"/>
    <property type="match status" value="1"/>
</dbReference>
<dbReference type="PANTHER" id="PTHR47331:SF5">
    <property type="entry name" value="RIBONUCLEASE H"/>
    <property type="match status" value="1"/>
</dbReference>